<sequence>MKRLIFSMLMTGLAANAALAQETWITNASLVDPAKQTVQHGMTVVLKEGLITAVHKKKAPPQATTIDAAGKYLLPGLTDAHVHFFQSGGLYTRPDIIDLRTIRPYADEIKAVHAGFEQQLRRYLQNGITTVFDVGATQRFLARKKAIEGWAAAPQVYMAGPIITTGLIHRYDSLYEDTPFILATDAAAGRRLVQEQLPWQPDLIKLLISSDSEAPRNYLPIVEAVINEAHLHGLRVAVHATTLETARQAAVAGADYLVHNVETEAIDDAFVALLKKKKIVLCPALSVKNGYLHTFDQSRAFTTRELNGAEPFALGSVYDIKQLPDTAIARLYKMKANERQERTAAAVRLNQQNLKKLSDAGVRIVSGSDAGNIGTLHAVSLLPELLLMQQSGMSNWQVIQAATINAAGILDRPGYTGNITAGQPANMLLLEGNPTTDLKELEHIRLVIRKGQVISPDTLLRHTPETLVQQQLNAYNTRNMEAFLEPYADDVELFVFPDKLVCRGKEQMRKVYHFFNLASLLHCRIEKRIIEGNYVIDEERILDDRGRKRGTAVYHIQKGKIRKVFFIN</sequence>
<feature type="chain" id="PRO_5041977495" evidence="1">
    <location>
        <begin position="21"/>
        <end position="568"/>
    </location>
</feature>
<reference evidence="6 7" key="1">
    <citation type="submission" date="2020-04" db="EMBL/GenBank/DDBJ databases">
        <authorList>
            <person name="Kittiwongwattana C."/>
        </authorList>
    </citation>
    <scope>NUCLEOTIDE SEQUENCE [LARGE SCALE GENOMIC DNA]</scope>
    <source>
        <strain evidence="7">1303</strain>
        <strain evidence="6">1310</strain>
    </source>
</reference>
<protein>
    <submittedName>
        <fullName evidence="4">Amidohydrolase family protein</fullName>
    </submittedName>
</protein>
<dbReference type="Proteomes" id="UP000502421">
    <property type="component" value="Chromosome"/>
</dbReference>
<dbReference type="GO" id="GO:0016810">
    <property type="term" value="F:hydrolase activity, acting on carbon-nitrogen (but not peptide) bonds"/>
    <property type="evidence" value="ECO:0007669"/>
    <property type="project" value="InterPro"/>
</dbReference>
<evidence type="ECO:0000256" key="1">
    <source>
        <dbReference type="SAM" id="SignalP"/>
    </source>
</evidence>
<dbReference type="Gene3D" id="3.20.20.140">
    <property type="entry name" value="Metal-dependent hydrolases"/>
    <property type="match status" value="1"/>
</dbReference>
<dbReference type="PANTHER" id="PTHR43135:SF3">
    <property type="entry name" value="ALPHA-D-RIBOSE 1-METHYLPHOSPHONATE 5-TRIPHOSPHATE DIPHOSPHATASE"/>
    <property type="match status" value="1"/>
</dbReference>
<feature type="domain" description="Amidohydrolase-related" evidence="2">
    <location>
        <begin position="72"/>
        <end position="453"/>
    </location>
</feature>
<dbReference type="InterPro" id="IPR006680">
    <property type="entry name" value="Amidohydro-rel"/>
</dbReference>
<name>A0AAE7D6J8_9BACT</name>
<dbReference type="Pfam" id="PF01979">
    <property type="entry name" value="Amidohydro_1"/>
    <property type="match status" value="1"/>
</dbReference>
<evidence type="ECO:0000313" key="5">
    <source>
        <dbReference type="EMBL" id="QJB37263.1"/>
    </source>
</evidence>
<dbReference type="InterPro" id="IPR011059">
    <property type="entry name" value="Metal-dep_hydrolase_composite"/>
</dbReference>
<keyword evidence="7" id="KW-1185">Reference proteome</keyword>
<reference evidence="4 7" key="2">
    <citation type="submission" date="2020-09" db="EMBL/GenBank/DDBJ databases">
        <authorList>
            <person name="Kittiwongwattana C."/>
        </authorList>
    </citation>
    <scope>NUCLEOTIDE SEQUENCE</scope>
    <source>
        <strain evidence="5 7">1303</strain>
        <strain evidence="4">1310</strain>
    </source>
</reference>
<dbReference type="KEGG" id="coy:HF329_05405"/>
<gene>
    <name evidence="5" type="ORF">HF324_05120</name>
    <name evidence="4" type="ORF">HF329_05405</name>
</gene>
<evidence type="ECO:0000313" key="7">
    <source>
        <dbReference type="Proteomes" id="UP000503144"/>
    </source>
</evidence>
<dbReference type="AlphaFoldDB" id="A0AAE7D6J8"/>
<feature type="domain" description="SnoaL-like" evidence="3">
    <location>
        <begin position="468"/>
        <end position="563"/>
    </location>
</feature>
<dbReference type="EMBL" id="CP051205">
    <property type="protein sequence ID" value="QJB30762.1"/>
    <property type="molecule type" value="Genomic_DNA"/>
</dbReference>
<feature type="signal peptide" evidence="1">
    <location>
        <begin position="1"/>
        <end position="20"/>
    </location>
</feature>
<dbReference type="Pfam" id="PF12680">
    <property type="entry name" value="SnoaL_2"/>
    <property type="match status" value="1"/>
</dbReference>
<dbReference type="PANTHER" id="PTHR43135">
    <property type="entry name" value="ALPHA-D-RIBOSE 1-METHYLPHOSPHONATE 5-TRIPHOSPHATE DIPHOSPHATASE"/>
    <property type="match status" value="1"/>
</dbReference>
<evidence type="ECO:0000259" key="2">
    <source>
        <dbReference type="Pfam" id="PF01979"/>
    </source>
</evidence>
<evidence type="ECO:0000313" key="4">
    <source>
        <dbReference type="EMBL" id="QJB30762.1"/>
    </source>
</evidence>
<organism evidence="4 6">
    <name type="scientific">Chitinophaga oryzae</name>
    <dbReference type="NCBI Taxonomy" id="2725414"/>
    <lineage>
        <taxon>Bacteria</taxon>
        <taxon>Pseudomonadati</taxon>
        <taxon>Bacteroidota</taxon>
        <taxon>Chitinophagia</taxon>
        <taxon>Chitinophagales</taxon>
        <taxon>Chitinophagaceae</taxon>
        <taxon>Chitinophaga</taxon>
    </lineage>
</organism>
<dbReference type="SUPFAM" id="SSF54427">
    <property type="entry name" value="NTF2-like"/>
    <property type="match status" value="1"/>
</dbReference>
<proteinExistence type="predicted"/>
<evidence type="ECO:0000259" key="3">
    <source>
        <dbReference type="Pfam" id="PF12680"/>
    </source>
</evidence>
<dbReference type="Gene3D" id="3.10.450.50">
    <property type="match status" value="1"/>
</dbReference>
<keyword evidence="1" id="KW-0732">Signal</keyword>
<dbReference type="EMBL" id="CP051204">
    <property type="protein sequence ID" value="QJB37263.1"/>
    <property type="molecule type" value="Genomic_DNA"/>
</dbReference>
<dbReference type="Proteomes" id="UP000503144">
    <property type="component" value="Chromosome"/>
</dbReference>
<dbReference type="InterPro" id="IPR037401">
    <property type="entry name" value="SnoaL-like"/>
</dbReference>
<dbReference type="InterPro" id="IPR032710">
    <property type="entry name" value="NTF2-like_dom_sf"/>
</dbReference>
<dbReference type="Gene3D" id="2.30.40.10">
    <property type="entry name" value="Urease, subunit C, domain 1"/>
    <property type="match status" value="1"/>
</dbReference>
<dbReference type="InterPro" id="IPR032466">
    <property type="entry name" value="Metal_Hydrolase"/>
</dbReference>
<dbReference type="RefSeq" id="WP_168803040.1">
    <property type="nucleotide sequence ID" value="NZ_CP051204.2"/>
</dbReference>
<dbReference type="InterPro" id="IPR051781">
    <property type="entry name" value="Metallo-dep_Hydrolase"/>
</dbReference>
<dbReference type="SUPFAM" id="SSF51556">
    <property type="entry name" value="Metallo-dependent hydrolases"/>
    <property type="match status" value="1"/>
</dbReference>
<accession>A0AAE7D6J8</accession>
<evidence type="ECO:0000313" key="6">
    <source>
        <dbReference type="Proteomes" id="UP000502421"/>
    </source>
</evidence>
<dbReference type="SUPFAM" id="SSF51338">
    <property type="entry name" value="Composite domain of metallo-dependent hydrolases"/>
    <property type="match status" value="1"/>
</dbReference>